<protein>
    <submittedName>
        <fullName evidence="2">Uncharacterized protein</fullName>
    </submittedName>
</protein>
<feature type="compositionally biased region" description="Low complexity" evidence="1">
    <location>
        <begin position="1"/>
        <end position="14"/>
    </location>
</feature>
<feature type="region of interest" description="Disordered" evidence="1">
    <location>
        <begin position="1"/>
        <end position="74"/>
    </location>
</feature>
<evidence type="ECO:0000256" key="1">
    <source>
        <dbReference type="SAM" id="MobiDB-lite"/>
    </source>
</evidence>
<dbReference type="AlphaFoldDB" id="A0AAV2CMR5"/>
<dbReference type="EMBL" id="OZ034813">
    <property type="protein sequence ID" value="CAL1357446.1"/>
    <property type="molecule type" value="Genomic_DNA"/>
</dbReference>
<organism evidence="2 3">
    <name type="scientific">Linum trigynum</name>
    <dbReference type="NCBI Taxonomy" id="586398"/>
    <lineage>
        <taxon>Eukaryota</taxon>
        <taxon>Viridiplantae</taxon>
        <taxon>Streptophyta</taxon>
        <taxon>Embryophyta</taxon>
        <taxon>Tracheophyta</taxon>
        <taxon>Spermatophyta</taxon>
        <taxon>Magnoliopsida</taxon>
        <taxon>eudicotyledons</taxon>
        <taxon>Gunneridae</taxon>
        <taxon>Pentapetalae</taxon>
        <taxon>rosids</taxon>
        <taxon>fabids</taxon>
        <taxon>Malpighiales</taxon>
        <taxon>Linaceae</taxon>
        <taxon>Linum</taxon>
    </lineage>
</organism>
<evidence type="ECO:0000313" key="2">
    <source>
        <dbReference type="EMBL" id="CAL1357446.1"/>
    </source>
</evidence>
<dbReference type="Proteomes" id="UP001497516">
    <property type="component" value="Chromosome 1"/>
</dbReference>
<reference evidence="2 3" key="1">
    <citation type="submission" date="2024-04" db="EMBL/GenBank/DDBJ databases">
        <authorList>
            <person name="Fracassetti M."/>
        </authorList>
    </citation>
    <scope>NUCLEOTIDE SEQUENCE [LARGE SCALE GENOMIC DNA]</scope>
</reference>
<gene>
    <name evidence="2" type="ORF">LTRI10_LOCUS5076</name>
</gene>
<feature type="compositionally biased region" description="Basic and acidic residues" evidence="1">
    <location>
        <begin position="101"/>
        <end position="112"/>
    </location>
</feature>
<evidence type="ECO:0000313" key="3">
    <source>
        <dbReference type="Proteomes" id="UP001497516"/>
    </source>
</evidence>
<sequence length="131" mass="13766">MPSSPLSQRGGSSSYGLGEQAEKSKKQLCVTGGERTKEQSVPPGFRPLEEGVGGRQNQEVSISKGRENCRYRSSMGARDISSDLEEAAAAMEANLSLGEDESGKGGRGREGVVETGLSLGPTEGCYEAHNT</sequence>
<accession>A0AAV2CMR5</accession>
<proteinExistence type="predicted"/>
<keyword evidence="3" id="KW-1185">Reference proteome</keyword>
<name>A0AAV2CMR5_9ROSI</name>
<feature type="region of interest" description="Disordered" evidence="1">
    <location>
        <begin position="91"/>
        <end position="131"/>
    </location>
</feature>